<dbReference type="Gene3D" id="2.40.160.20">
    <property type="match status" value="1"/>
</dbReference>
<accession>A0ABV9P3Q5</accession>
<dbReference type="SUPFAM" id="SSF56925">
    <property type="entry name" value="OMPA-like"/>
    <property type="match status" value="1"/>
</dbReference>
<keyword evidence="1" id="KW-0732">Signal</keyword>
<dbReference type="RefSeq" id="WP_379737520.1">
    <property type="nucleotide sequence ID" value="NZ_JBHSGW010000001.1"/>
</dbReference>
<evidence type="ECO:0000313" key="3">
    <source>
        <dbReference type="EMBL" id="MFC4738539.1"/>
    </source>
</evidence>
<evidence type="ECO:0000313" key="4">
    <source>
        <dbReference type="Proteomes" id="UP001595885"/>
    </source>
</evidence>
<sequence>MKKAIFITLVFLASNLIKAQNISYGPVIGYALYEIGNNNGRYHFVTDKNKTVNFGAYLEYQFTDNLGLKTELIFNKKEAYYESSSFTFPQDKFNFSFVEINPNLKYDFGQEYRKGFYMLLGPKISFLTKITLENEDVKDDFETFIYGGQLGFGYRIFKFIDLQTKIEYDIAPFIKFDNDRKSQFFGANISLNLDLEQLINSN</sequence>
<dbReference type="Proteomes" id="UP001595885">
    <property type="component" value="Unassembled WGS sequence"/>
</dbReference>
<feature type="domain" description="Outer membrane protein beta-barrel" evidence="2">
    <location>
        <begin position="19"/>
        <end position="168"/>
    </location>
</feature>
<reference evidence="4" key="1">
    <citation type="journal article" date="2019" name="Int. J. Syst. Evol. Microbiol.">
        <title>The Global Catalogue of Microorganisms (GCM) 10K type strain sequencing project: providing services to taxonomists for standard genome sequencing and annotation.</title>
        <authorList>
            <consortium name="The Broad Institute Genomics Platform"/>
            <consortium name="The Broad Institute Genome Sequencing Center for Infectious Disease"/>
            <person name="Wu L."/>
            <person name="Ma J."/>
        </authorList>
    </citation>
    <scope>NUCLEOTIDE SEQUENCE [LARGE SCALE GENOMIC DNA]</scope>
    <source>
        <strain evidence="4">CCUG 50349</strain>
    </source>
</reference>
<gene>
    <name evidence="3" type="ORF">ACFO3U_00875</name>
</gene>
<keyword evidence="4" id="KW-1185">Reference proteome</keyword>
<dbReference type="EMBL" id="JBHSGW010000001">
    <property type="protein sequence ID" value="MFC4738539.1"/>
    <property type="molecule type" value="Genomic_DNA"/>
</dbReference>
<proteinExistence type="predicted"/>
<name>A0ABV9P3Q5_9FLAO</name>
<dbReference type="Pfam" id="PF13568">
    <property type="entry name" value="OMP_b-brl_2"/>
    <property type="match status" value="1"/>
</dbReference>
<feature type="signal peptide" evidence="1">
    <location>
        <begin position="1"/>
        <end position="19"/>
    </location>
</feature>
<evidence type="ECO:0000256" key="1">
    <source>
        <dbReference type="SAM" id="SignalP"/>
    </source>
</evidence>
<protein>
    <submittedName>
        <fullName evidence="3">Porin family protein</fullName>
    </submittedName>
</protein>
<evidence type="ECO:0000259" key="2">
    <source>
        <dbReference type="Pfam" id="PF13568"/>
    </source>
</evidence>
<feature type="chain" id="PRO_5047146322" evidence="1">
    <location>
        <begin position="20"/>
        <end position="202"/>
    </location>
</feature>
<organism evidence="3 4">
    <name type="scientific">Flavobacterium ponti</name>
    <dbReference type="NCBI Taxonomy" id="665133"/>
    <lineage>
        <taxon>Bacteria</taxon>
        <taxon>Pseudomonadati</taxon>
        <taxon>Bacteroidota</taxon>
        <taxon>Flavobacteriia</taxon>
        <taxon>Flavobacteriales</taxon>
        <taxon>Flavobacteriaceae</taxon>
        <taxon>Flavobacterium</taxon>
    </lineage>
</organism>
<comment type="caution">
    <text evidence="3">The sequence shown here is derived from an EMBL/GenBank/DDBJ whole genome shotgun (WGS) entry which is preliminary data.</text>
</comment>
<dbReference type="InterPro" id="IPR025665">
    <property type="entry name" value="Beta-barrel_OMP_2"/>
</dbReference>
<dbReference type="InterPro" id="IPR011250">
    <property type="entry name" value="OMP/PagP_B-barrel"/>
</dbReference>